<reference evidence="2 3" key="1">
    <citation type="submission" date="2020-03" db="EMBL/GenBank/DDBJ databases">
        <title>Whole genome shotgun sequence of Phytohabitans rumicis NBRC 108638.</title>
        <authorList>
            <person name="Komaki H."/>
            <person name="Tamura T."/>
        </authorList>
    </citation>
    <scope>NUCLEOTIDE SEQUENCE [LARGE SCALE GENOMIC DNA]</scope>
    <source>
        <strain evidence="2 3">NBRC 108638</strain>
    </source>
</reference>
<dbReference type="GO" id="GO:0005737">
    <property type="term" value="C:cytoplasm"/>
    <property type="evidence" value="ECO:0007669"/>
    <property type="project" value="TreeGrafter"/>
</dbReference>
<proteinExistence type="predicted"/>
<keyword evidence="3" id="KW-1185">Reference proteome</keyword>
<dbReference type="PANTHER" id="PTHR45527:SF1">
    <property type="entry name" value="FATTY ACID SYNTHASE"/>
    <property type="match status" value="1"/>
</dbReference>
<dbReference type="RefSeq" id="WP_173075120.1">
    <property type="nucleotide sequence ID" value="NZ_BAABJB010000006.1"/>
</dbReference>
<evidence type="ECO:0000313" key="3">
    <source>
        <dbReference type="Proteomes" id="UP000482960"/>
    </source>
</evidence>
<dbReference type="GO" id="GO:0031177">
    <property type="term" value="F:phosphopantetheine binding"/>
    <property type="evidence" value="ECO:0007669"/>
    <property type="project" value="TreeGrafter"/>
</dbReference>
<dbReference type="InterPro" id="IPR023213">
    <property type="entry name" value="CAT-like_dom_sf"/>
</dbReference>
<dbReference type="Gene3D" id="3.30.559.30">
    <property type="entry name" value="Nonribosomal peptide synthetase, condensation domain"/>
    <property type="match status" value="1"/>
</dbReference>
<dbReference type="AlphaFoldDB" id="A0A6V8L5N6"/>
<dbReference type="GO" id="GO:0044550">
    <property type="term" value="P:secondary metabolite biosynthetic process"/>
    <property type="evidence" value="ECO:0007669"/>
    <property type="project" value="TreeGrafter"/>
</dbReference>
<dbReference type="Gene3D" id="3.30.559.10">
    <property type="entry name" value="Chloramphenicol acetyltransferase-like domain"/>
    <property type="match status" value="1"/>
</dbReference>
<dbReference type="EMBL" id="BLPG01000001">
    <property type="protein sequence ID" value="GFJ87955.1"/>
    <property type="molecule type" value="Genomic_DNA"/>
</dbReference>
<dbReference type="InterPro" id="IPR001242">
    <property type="entry name" value="Condensation_dom"/>
</dbReference>
<gene>
    <name evidence="2" type="ORF">Prum_015970</name>
</gene>
<dbReference type="Pfam" id="PF00668">
    <property type="entry name" value="Condensation"/>
    <property type="match status" value="1"/>
</dbReference>
<name>A0A6V8L5N6_9ACTN</name>
<dbReference type="GO" id="GO:0043041">
    <property type="term" value="P:amino acid activation for nonribosomal peptide biosynthetic process"/>
    <property type="evidence" value="ECO:0007669"/>
    <property type="project" value="TreeGrafter"/>
</dbReference>
<dbReference type="PANTHER" id="PTHR45527">
    <property type="entry name" value="NONRIBOSOMAL PEPTIDE SYNTHETASE"/>
    <property type="match status" value="1"/>
</dbReference>
<sequence length="457" mass="51054">MKSQRIPVRFEGDGSGVEELSWGQREMWQAMRRQLTWMPMGYAVPIAPGTTLEDAVADLRFMMGRYQSMRTRLRHDPDGHTRQVVVAAGETALEVVDADDDADPAEVADQVHQRYWNSDYDFVNDWPIRVAVVRHRGVLTHHIAVLCHLVTDGFGALAALRELADRDLVYGRKPAPPITAMQPMEQARWQRSPAGQRELAAVLRRWDSVLREIPARRFPGSADPRNPRYWRVNLDSPATLLAVRAIRARTTVDPTTILLALFVVALGRVTGASPVVTRVVANNRFRRGLSDAVSPITHTGLCVVDLPDTTFDDALARVERRSVAAYRYAYYDPARLDELVERVSHERGEELDLSCFFNDRRLLTRDLTAAPPPAPDELAAAVSLSRIRWDSQDKPVERLFATINDEPDTLDLEMFADTHHVSPADMEALVRGMETLAVAAAFNPKASTRIPAAAGVS</sequence>
<organism evidence="2 3">
    <name type="scientific">Phytohabitans rumicis</name>
    <dbReference type="NCBI Taxonomy" id="1076125"/>
    <lineage>
        <taxon>Bacteria</taxon>
        <taxon>Bacillati</taxon>
        <taxon>Actinomycetota</taxon>
        <taxon>Actinomycetes</taxon>
        <taxon>Micromonosporales</taxon>
        <taxon>Micromonosporaceae</taxon>
    </lineage>
</organism>
<dbReference type="GO" id="GO:0008610">
    <property type="term" value="P:lipid biosynthetic process"/>
    <property type="evidence" value="ECO:0007669"/>
    <property type="project" value="UniProtKB-ARBA"/>
</dbReference>
<evidence type="ECO:0000259" key="1">
    <source>
        <dbReference type="Pfam" id="PF00668"/>
    </source>
</evidence>
<dbReference type="SUPFAM" id="SSF52777">
    <property type="entry name" value="CoA-dependent acyltransferases"/>
    <property type="match status" value="2"/>
</dbReference>
<dbReference type="GO" id="GO:0003824">
    <property type="term" value="F:catalytic activity"/>
    <property type="evidence" value="ECO:0007669"/>
    <property type="project" value="InterPro"/>
</dbReference>
<accession>A0A6V8L5N6</accession>
<reference evidence="2 3" key="2">
    <citation type="submission" date="2020-03" db="EMBL/GenBank/DDBJ databases">
        <authorList>
            <person name="Ichikawa N."/>
            <person name="Kimura A."/>
            <person name="Kitahashi Y."/>
            <person name="Uohara A."/>
        </authorList>
    </citation>
    <scope>NUCLEOTIDE SEQUENCE [LARGE SCALE GENOMIC DNA]</scope>
    <source>
        <strain evidence="2 3">NBRC 108638</strain>
    </source>
</reference>
<comment type="caution">
    <text evidence="2">The sequence shown here is derived from an EMBL/GenBank/DDBJ whole genome shotgun (WGS) entry which is preliminary data.</text>
</comment>
<evidence type="ECO:0000313" key="2">
    <source>
        <dbReference type="EMBL" id="GFJ87955.1"/>
    </source>
</evidence>
<protein>
    <recommendedName>
        <fullName evidence="1">Condensation domain-containing protein</fullName>
    </recommendedName>
</protein>
<dbReference type="Proteomes" id="UP000482960">
    <property type="component" value="Unassembled WGS sequence"/>
</dbReference>
<feature type="domain" description="Condensation" evidence="1">
    <location>
        <begin position="62"/>
        <end position="347"/>
    </location>
</feature>